<dbReference type="eggNOG" id="COG4667">
    <property type="taxonomic scope" value="Bacteria"/>
</dbReference>
<dbReference type="Gene3D" id="3.40.1090.10">
    <property type="entry name" value="Cytosolic phospholipase A2 catalytic domain"/>
    <property type="match status" value="2"/>
</dbReference>
<dbReference type="RefSeq" id="WP_006905865.1">
    <property type="nucleotide sequence ID" value="NZ_GG665866.1"/>
</dbReference>
<dbReference type="PANTHER" id="PTHR14226:SF25">
    <property type="entry name" value="PHOSPHOESTERASE"/>
    <property type="match status" value="1"/>
</dbReference>
<keyword evidence="3 4" id="KW-0443">Lipid metabolism</keyword>
<dbReference type="GO" id="GO:0016787">
    <property type="term" value="F:hydrolase activity"/>
    <property type="evidence" value="ECO:0007669"/>
    <property type="project" value="UniProtKB-UniRule"/>
</dbReference>
<organism evidence="6 7">
    <name type="scientific">Shuttleworthella satelles DSM 14600</name>
    <dbReference type="NCBI Taxonomy" id="626523"/>
    <lineage>
        <taxon>Bacteria</taxon>
        <taxon>Bacillati</taxon>
        <taxon>Bacillota</taxon>
        <taxon>Clostridia</taxon>
        <taxon>Lachnospirales</taxon>
        <taxon>Lachnospiraceae</taxon>
        <taxon>Shuttleworthella</taxon>
    </lineage>
</organism>
<dbReference type="Pfam" id="PF19890">
    <property type="entry name" value="DUF6363"/>
    <property type="match status" value="1"/>
</dbReference>
<comment type="caution">
    <text evidence="4">Lacks conserved residue(s) required for the propagation of feature annotation.</text>
</comment>
<evidence type="ECO:0000256" key="3">
    <source>
        <dbReference type="ARBA" id="ARBA00023098"/>
    </source>
</evidence>
<proteinExistence type="predicted"/>
<dbReference type="Pfam" id="PF01734">
    <property type="entry name" value="Patatin"/>
    <property type="match status" value="1"/>
</dbReference>
<evidence type="ECO:0000256" key="1">
    <source>
        <dbReference type="ARBA" id="ARBA00022801"/>
    </source>
</evidence>
<sequence length="434" mass="48945">MKQESENIYRLLHRAQESVLRAQEDLIEAGSQLSEVSCDQDNALTESLEHMSNSLHMAILELDDLIPEDLPDEDALSSETKTSLLSGISSLPRATAEKISDLIPDHPMEKLAGLVPDTAVERISELLPDRGRALIYSGLDQIPRGRASREIRPGALILEGGAFRGLYTQGVLDALMEANINFQTTAGISAGALSALGYVSGEIGWSARLNLSLRHDTNYIGLDAMRRDHGITGFSYIFEDQLKEHPIELDRLNDPRRRLVVGATDMNTGLVHFFENGRCRDFFRAARASATVPYVSRPVVIDQVPYLDGGMVCNIPYQWAVDEGYDKIVVVKTRDHSYRKPTGGAFRQQRINHLYYHNYPRLLDALSHSTENYNALLDQIDRDEKAGKIFVFSPKDPVEINRFESDMDKLGDLYWKGYRETKQRIEELKEYLSK</sequence>
<dbReference type="InterPro" id="IPR050301">
    <property type="entry name" value="NTE"/>
</dbReference>
<protein>
    <submittedName>
        <fullName evidence="6">Phospholipase, patatin family</fullName>
    </submittedName>
</protein>
<evidence type="ECO:0000256" key="4">
    <source>
        <dbReference type="PROSITE-ProRule" id="PRU01161"/>
    </source>
</evidence>
<dbReference type="CDD" id="cd07208">
    <property type="entry name" value="Pat_hypo_Ecoli_yjju_like"/>
    <property type="match status" value="1"/>
</dbReference>
<evidence type="ECO:0000256" key="2">
    <source>
        <dbReference type="ARBA" id="ARBA00022963"/>
    </source>
</evidence>
<dbReference type="HOGENOM" id="CLU_631489_0_0_9"/>
<evidence type="ECO:0000313" key="6">
    <source>
        <dbReference type="EMBL" id="EEP29477.1"/>
    </source>
</evidence>
<feature type="active site" description="Proton acceptor" evidence="4">
    <location>
        <position position="308"/>
    </location>
</feature>
<comment type="caution">
    <text evidence="6">The sequence shown here is derived from an EMBL/GenBank/DDBJ whole genome shotgun (WGS) entry which is preliminary data.</text>
</comment>
<dbReference type="InterPro" id="IPR002641">
    <property type="entry name" value="PNPLA_dom"/>
</dbReference>
<dbReference type="AlphaFoldDB" id="C4GA30"/>
<feature type="domain" description="PNPLA" evidence="5">
    <location>
        <begin position="156"/>
        <end position="321"/>
    </location>
</feature>
<dbReference type="STRING" id="626523.GCWU000342_00835"/>
<keyword evidence="1 4" id="KW-0378">Hydrolase</keyword>
<dbReference type="SUPFAM" id="SSF52151">
    <property type="entry name" value="FabD/lysophospholipase-like"/>
    <property type="match status" value="1"/>
</dbReference>
<reference evidence="6" key="1">
    <citation type="submission" date="2009-04" db="EMBL/GenBank/DDBJ databases">
        <authorList>
            <person name="Weinstock G."/>
            <person name="Sodergren E."/>
            <person name="Clifton S."/>
            <person name="Fulton L."/>
            <person name="Fulton B."/>
            <person name="Courtney L."/>
            <person name="Fronick C."/>
            <person name="Harrison M."/>
            <person name="Strong C."/>
            <person name="Farmer C."/>
            <person name="Delahaunty K."/>
            <person name="Markovic C."/>
            <person name="Hall O."/>
            <person name="Minx P."/>
            <person name="Tomlinson C."/>
            <person name="Mitreva M."/>
            <person name="Nelson J."/>
            <person name="Hou S."/>
            <person name="Wollam A."/>
            <person name="Pepin K.H."/>
            <person name="Johnson M."/>
            <person name="Bhonagiri V."/>
            <person name="Nash W.E."/>
            <person name="Warren W."/>
            <person name="Chinwalla A."/>
            <person name="Mardis E.R."/>
            <person name="Wilson R.K."/>
        </authorList>
    </citation>
    <scope>NUCLEOTIDE SEQUENCE [LARGE SCALE GENOMIC DNA]</scope>
    <source>
        <strain evidence="6">DSM 14600</strain>
    </source>
</reference>
<feature type="active site" description="Nucleophile" evidence="4">
    <location>
        <position position="189"/>
    </location>
</feature>
<evidence type="ECO:0000259" key="5">
    <source>
        <dbReference type="PROSITE" id="PS51635"/>
    </source>
</evidence>
<dbReference type="PROSITE" id="PS51635">
    <property type="entry name" value="PNPLA"/>
    <property type="match status" value="1"/>
</dbReference>
<feature type="short sequence motif" description="DGA/G" evidence="4">
    <location>
        <begin position="308"/>
        <end position="310"/>
    </location>
</feature>
<dbReference type="InterPro" id="IPR016035">
    <property type="entry name" value="Acyl_Trfase/lysoPLipase"/>
</dbReference>
<gene>
    <name evidence="6" type="ORF">GCWU000342_00835</name>
</gene>
<evidence type="ECO:0000313" key="7">
    <source>
        <dbReference type="Proteomes" id="UP000003494"/>
    </source>
</evidence>
<name>C4GA30_9FIRM</name>
<dbReference type="InterPro" id="IPR037483">
    <property type="entry name" value="YjjU-like"/>
</dbReference>
<keyword evidence="2 4" id="KW-0442">Lipid degradation</keyword>
<dbReference type="EMBL" id="ACIP02000001">
    <property type="protein sequence ID" value="EEP29477.1"/>
    <property type="molecule type" value="Genomic_DNA"/>
</dbReference>
<accession>C4GA30</accession>
<dbReference type="Proteomes" id="UP000003494">
    <property type="component" value="Unassembled WGS sequence"/>
</dbReference>
<dbReference type="InterPro" id="IPR045943">
    <property type="entry name" value="DUF6363"/>
</dbReference>
<keyword evidence="7" id="KW-1185">Reference proteome</keyword>
<dbReference type="GO" id="GO:0016042">
    <property type="term" value="P:lipid catabolic process"/>
    <property type="evidence" value="ECO:0007669"/>
    <property type="project" value="UniProtKB-UniRule"/>
</dbReference>
<feature type="short sequence motif" description="GXSXG" evidence="4">
    <location>
        <begin position="187"/>
        <end position="191"/>
    </location>
</feature>
<dbReference type="PANTHER" id="PTHR14226">
    <property type="entry name" value="NEUROPATHY TARGET ESTERASE/SWISS CHEESE D.MELANOGASTER"/>
    <property type="match status" value="1"/>
</dbReference>